<gene>
    <name evidence="2" type="ORF">SAMN05216370_3084</name>
</gene>
<dbReference type="EMBL" id="FMTL01000002">
    <property type="protein sequence ID" value="SCW71586.1"/>
    <property type="molecule type" value="Genomic_DNA"/>
</dbReference>
<comment type="caution">
    <text evidence="2">The sequence shown here is derived from an EMBL/GenBank/DDBJ whole genome shotgun (WGS) entry which is preliminary data.</text>
</comment>
<keyword evidence="1" id="KW-0472">Membrane</keyword>
<feature type="transmembrane region" description="Helical" evidence="1">
    <location>
        <begin position="86"/>
        <end position="107"/>
    </location>
</feature>
<evidence type="ECO:0000313" key="2">
    <source>
        <dbReference type="EMBL" id="SCW71586.1"/>
    </source>
</evidence>
<organism evidence="2 3">
    <name type="scientific">Pseudomonas peli</name>
    <dbReference type="NCBI Taxonomy" id="592361"/>
    <lineage>
        <taxon>Bacteria</taxon>
        <taxon>Pseudomonadati</taxon>
        <taxon>Pseudomonadota</taxon>
        <taxon>Gammaproteobacteria</taxon>
        <taxon>Pseudomonadales</taxon>
        <taxon>Pseudomonadaceae</taxon>
        <taxon>Pseudomonas</taxon>
    </lineage>
</organism>
<reference evidence="2 3" key="1">
    <citation type="submission" date="2016-10" db="EMBL/GenBank/DDBJ databases">
        <authorList>
            <person name="Varghese N."/>
            <person name="Submissions S."/>
        </authorList>
    </citation>
    <scope>NUCLEOTIDE SEQUENCE [LARGE SCALE GENOMIC DNA]</scope>
    <source>
        <strain evidence="2 3">DSM 17833</strain>
    </source>
</reference>
<keyword evidence="3" id="KW-1185">Reference proteome</keyword>
<sequence length="115" mass="12725">MNKLQEALNAPGDTPLWIAFWLYGVAISHVLFGSIMLAFNQVATPQFGVLLLVFVAYTAWVLNVVWRNADNVGEPIYGQIARFLTVAWSINAVLVSGFLFLSHLNAVTKPFPALF</sequence>
<dbReference type="RefSeq" id="WP_090253957.1">
    <property type="nucleotide sequence ID" value="NZ_FMTL01000002.1"/>
</dbReference>
<name>A0AB37ZA26_9PSED</name>
<accession>A0AB37ZA26</accession>
<evidence type="ECO:0000256" key="1">
    <source>
        <dbReference type="SAM" id="Phobius"/>
    </source>
</evidence>
<feature type="transmembrane region" description="Helical" evidence="1">
    <location>
        <begin position="47"/>
        <end position="66"/>
    </location>
</feature>
<dbReference type="Proteomes" id="UP000242418">
    <property type="component" value="Unassembled WGS sequence"/>
</dbReference>
<evidence type="ECO:0008006" key="4">
    <source>
        <dbReference type="Google" id="ProtNLM"/>
    </source>
</evidence>
<dbReference type="AlphaFoldDB" id="A0AB37ZA26"/>
<feature type="transmembrane region" description="Helical" evidence="1">
    <location>
        <begin position="20"/>
        <end position="40"/>
    </location>
</feature>
<keyword evidence="1" id="KW-0812">Transmembrane</keyword>
<evidence type="ECO:0000313" key="3">
    <source>
        <dbReference type="Proteomes" id="UP000242418"/>
    </source>
</evidence>
<proteinExistence type="predicted"/>
<keyword evidence="1" id="KW-1133">Transmembrane helix</keyword>
<protein>
    <recommendedName>
        <fullName evidence="4">Transmembrane protein</fullName>
    </recommendedName>
</protein>